<comment type="caution">
    <text evidence="1">The sequence shown here is derived from an EMBL/GenBank/DDBJ whole genome shotgun (WGS) entry which is preliminary data.</text>
</comment>
<dbReference type="Pfam" id="PF13374">
    <property type="entry name" value="TPR_10"/>
    <property type="match status" value="3"/>
</dbReference>
<dbReference type="InterPro" id="IPR011990">
    <property type="entry name" value="TPR-like_helical_dom_sf"/>
</dbReference>
<dbReference type="EMBL" id="RCUX01000008">
    <property type="protein sequence ID" value="RLP74973.1"/>
    <property type="molecule type" value="Genomic_DNA"/>
</dbReference>
<dbReference type="PANTHER" id="PTHR46082">
    <property type="entry name" value="ATP/GTP-BINDING PROTEIN-RELATED"/>
    <property type="match status" value="1"/>
</dbReference>
<dbReference type="RefSeq" id="WP_121648978.1">
    <property type="nucleotide sequence ID" value="NZ_RCUX01000008.1"/>
</dbReference>
<sequence>MSFESRDELVHLLQTEGPERALEILDERIAEASLHEAGSPDATRTLAAKASLLYLLDRDEEAADLWAQVARQWAELHGADSSEALGARTEWILATAFSGELDAALVESSTLLHDIERAFGPDSPTAFRVREIRVRLTADLDRHPQALELAEDLRERRIAALGPLHPDSIRSHRMTAGIAAAQGDYERALEGYRAALIALEQSEGPLAESTLDTREDVAFLLGMLERFDDSEIAYTDLLDVLAEHPNGELLATVLRRRLALFERGEEELGLPASTVDEAYTDALSRLEAAPDAENAVILALRERWAARLSQSNRHAPALYQFRLLDDELARTGEPDSVLAIRGAIALSLRELGALDEAIEVLRAALNLAEASSSARESLAIQLSQDLTARGLHEESIALLQGFPFGEGSILNALAVAHIQAGQYAEAEAVLEPLQDAATEHPTATDLRILGNLGVVACELGRHSLARDRWIRLLEIEVANIPVTGTSRRQEIANADPDILRTRFNLARERWHLGEIRRALHELDDVIECRDAVLGEDHPDALAARSLRALITRQSGDLREAATRYRALLEDRSRILGADHPRTLLTARALSEIEGDLA</sequence>
<dbReference type="SMART" id="SM00028">
    <property type="entry name" value="TPR"/>
    <property type="match status" value="4"/>
</dbReference>
<name>A0A3L7A3Q7_9MICO</name>
<dbReference type="Proteomes" id="UP000272503">
    <property type="component" value="Unassembled WGS sequence"/>
</dbReference>
<dbReference type="SUPFAM" id="SSF48452">
    <property type="entry name" value="TPR-like"/>
    <property type="match status" value="1"/>
</dbReference>
<dbReference type="InterPro" id="IPR019734">
    <property type="entry name" value="TPR_rpt"/>
</dbReference>
<evidence type="ECO:0008006" key="3">
    <source>
        <dbReference type="Google" id="ProtNLM"/>
    </source>
</evidence>
<dbReference type="InterPro" id="IPR053137">
    <property type="entry name" value="NLR-like"/>
</dbReference>
<evidence type="ECO:0000313" key="1">
    <source>
        <dbReference type="EMBL" id="RLP74973.1"/>
    </source>
</evidence>
<evidence type="ECO:0000313" key="2">
    <source>
        <dbReference type="Proteomes" id="UP000272503"/>
    </source>
</evidence>
<proteinExistence type="predicted"/>
<dbReference type="PANTHER" id="PTHR46082:SF6">
    <property type="entry name" value="AAA+ ATPASE DOMAIN-CONTAINING PROTEIN-RELATED"/>
    <property type="match status" value="1"/>
</dbReference>
<dbReference type="Gene3D" id="1.25.40.10">
    <property type="entry name" value="Tetratricopeptide repeat domain"/>
    <property type="match status" value="3"/>
</dbReference>
<gene>
    <name evidence="1" type="ORF">D9V32_11110</name>
</gene>
<protein>
    <recommendedName>
        <fullName evidence="3">Tetratricopeptide repeat protein</fullName>
    </recommendedName>
</protein>
<dbReference type="AlphaFoldDB" id="A0A3L7A3Q7"/>
<organism evidence="1 2">
    <name type="scientific">Mycetocola tolaasinivorans</name>
    <dbReference type="NCBI Taxonomy" id="76635"/>
    <lineage>
        <taxon>Bacteria</taxon>
        <taxon>Bacillati</taxon>
        <taxon>Actinomycetota</taxon>
        <taxon>Actinomycetes</taxon>
        <taxon>Micrococcales</taxon>
        <taxon>Microbacteriaceae</taxon>
        <taxon>Mycetocola</taxon>
    </lineage>
</organism>
<accession>A0A3L7A3Q7</accession>
<reference evidence="1 2" key="1">
    <citation type="submission" date="2018-10" db="EMBL/GenBank/DDBJ databases">
        <authorList>
            <person name="Li J."/>
        </authorList>
    </citation>
    <scope>NUCLEOTIDE SEQUENCE [LARGE SCALE GENOMIC DNA]</scope>
    <source>
        <strain evidence="1 2">IF 016277</strain>
    </source>
</reference>
<dbReference type="OrthoDB" id="5100575at2"/>
<keyword evidence="2" id="KW-1185">Reference proteome</keyword>